<feature type="compositionally biased region" description="Low complexity" evidence="5">
    <location>
        <begin position="667"/>
        <end position="677"/>
    </location>
</feature>
<feature type="domain" description="N-terminal Ras-GEF" evidence="8">
    <location>
        <begin position="982"/>
        <end position="1115"/>
    </location>
</feature>
<dbReference type="PANTHER" id="PTHR23113:SF354">
    <property type="entry name" value="BUD SITE SELECTION PROTEIN 5"/>
    <property type="match status" value="1"/>
</dbReference>
<feature type="compositionally biased region" description="Basic and acidic residues" evidence="5">
    <location>
        <begin position="798"/>
        <end position="807"/>
    </location>
</feature>
<feature type="domain" description="SH3" evidence="6">
    <location>
        <begin position="92"/>
        <end position="151"/>
    </location>
</feature>
<evidence type="ECO:0000313" key="9">
    <source>
        <dbReference type="EMBL" id="SPO38426.1"/>
    </source>
</evidence>
<feature type="compositionally biased region" description="Low complexity" evidence="5">
    <location>
        <begin position="392"/>
        <end position="407"/>
    </location>
</feature>
<dbReference type="CDD" id="cd00155">
    <property type="entry name" value="RasGEF"/>
    <property type="match status" value="1"/>
</dbReference>
<dbReference type="FunFam" id="2.30.30.40:FF:000072">
    <property type="entry name" value="Unconventional Myosin IB"/>
    <property type="match status" value="1"/>
</dbReference>
<dbReference type="InterPro" id="IPR056685">
    <property type="entry name" value="DUF7783"/>
</dbReference>
<keyword evidence="2 3" id="KW-0344">Guanine-nucleotide releasing factor</keyword>
<evidence type="ECO:0000256" key="4">
    <source>
        <dbReference type="PROSITE-ProRule" id="PRU00192"/>
    </source>
</evidence>
<feature type="compositionally biased region" description="Polar residues" evidence="5">
    <location>
        <begin position="1454"/>
        <end position="1466"/>
    </location>
</feature>
<dbReference type="PROSITE" id="PS50002">
    <property type="entry name" value="SH3"/>
    <property type="match status" value="1"/>
</dbReference>
<feature type="region of interest" description="Disordered" evidence="5">
    <location>
        <begin position="1448"/>
        <end position="1482"/>
    </location>
</feature>
<evidence type="ECO:0000256" key="5">
    <source>
        <dbReference type="SAM" id="MobiDB-lite"/>
    </source>
</evidence>
<evidence type="ECO:0000256" key="3">
    <source>
        <dbReference type="PROSITE-ProRule" id="PRU00168"/>
    </source>
</evidence>
<feature type="compositionally biased region" description="Acidic residues" evidence="5">
    <location>
        <begin position="756"/>
        <end position="768"/>
    </location>
</feature>
<evidence type="ECO:0000256" key="2">
    <source>
        <dbReference type="ARBA" id="ARBA00022658"/>
    </source>
</evidence>
<feature type="region of interest" description="Disordered" evidence="5">
    <location>
        <begin position="427"/>
        <end position="497"/>
    </location>
</feature>
<dbReference type="Pfam" id="PF00617">
    <property type="entry name" value="RasGEF"/>
    <property type="match status" value="1"/>
</dbReference>
<dbReference type="InterPro" id="IPR008937">
    <property type="entry name" value="Ras-like_GEF"/>
</dbReference>
<feature type="compositionally biased region" description="Polar residues" evidence="5">
    <location>
        <begin position="852"/>
        <end position="880"/>
    </location>
</feature>
<evidence type="ECO:0000259" key="6">
    <source>
        <dbReference type="PROSITE" id="PS50002"/>
    </source>
</evidence>
<organism evidence="9 10">
    <name type="scientific">Pseudozyma flocculosa</name>
    <dbReference type="NCBI Taxonomy" id="84751"/>
    <lineage>
        <taxon>Eukaryota</taxon>
        <taxon>Fungi</taxon>
        <taxon>Dikarya</taxon>
        <taxon>Basidiomycota</taxon>
        <taxon>Ustilaginomycotina</taxon>
        <taxon>Ustilaginomycetes</taxon>
        <taxon>Ustilaginales</taxon>
        <taxon>Ustilaginaceae</taxon>
        <taxon>Pseudozyma</taxon>
    </lineage>
</organism>
<evidence type="ECO:0000256" key="1">
    <source>
        <dbReference type="ARBA" id="ARBA00022443"/>
    </source>
</evidence>
<dbReference type="GO" id="GO:0005886">
    <property type="term" value="C:plasma membrane"/>
    <property type="evidence" value="ECO:0007669"/>
    <property type="project" value="TreeGrafter"/>
</dbReference>
<feature type="region of interest" description="Disordered" evidence="5">
    <location>
        <begin position="756"/>
        <end position="934"/>
    </location>
</feature>
<dbReference type="Gene3D" id="2.30.30.40">
    <property type="entry name" value="SH3 Domains"/>
    <property type="match status" value="1"/>
</dbReference>
<accession>A0A5C3F3B9</accession>
<dbReference type="Pfam" id="PF00618">
    <property type="entry name" value="RasGEF_N"/>
    <property type="match status" value="1"/>
</dbReference>
<dbReference type="SMART" id="SM00147">
    <property type="entry name" value="RasGEF"/>
    <property type="match status" value="1"/>
</dbReference>
<dbReference type="InterPro" id="IPR019804">
    <property type="entry name" value="Ras_G-nucl-exch_fac_CS"/>
</dbReference>
<keyword evidence="10" id="KW-1185">Reference proteome</keyword>
<dbReference type="PROSITE" id="PS50009">
    <property type="entry name" value="RASGEF_CAT"/>
    <property type="match status" value="1"/>
</dbReference>
<dbReference type="EMBL" id="OOIP01000010">
    <property type="protein sequence ID" value="SPO38426.1"/>
    <property type="molecule type" value="Genomic_DNA"/>
</dbReference>
<proteinExistence type="predicted"/>
<sequence length="1492" mass="160056">MAATASRYREPGFDESYRGLASGSAVSRLAPQVQAASGHHPHMDEVDDTFFEAEQNMDHGEGASLPSSRQHPFATAMSPVDYDEEDDGAYAAPEEHVVALHDFASSNATCLSFTAGQVIKVFNRDSSGWWDGELDGERGWFPSNYVDQEGVYMGSTSVEADPHDGSVGVAGYADHAGAEGYGGGAGGSSYDARYSSRSSPTEAERYYDPMAPSRSVTPTSASWADHGNAGVLDPILHAIALLHNAVRANRVAHFQPSTACVISSVRSVLSATDCLTRESPVLKAHPPLAKERKAILSELSRLVAQARKASAPMVDETLRDHEMDAMLQMAEHVLNNVRRFLQVAVECDVAVPERRSSVYDDLYTDEPRMLTGARSRMAQERREQDKTPTPDSAGRLSAAGHHASASAQYPPRVAKSHGDLRKMMHFSRRKGSDPSSEESFEADAVANARSASHNRLVAGSRDAVRPRTDSSSDSPDSASGYEGVASRSDSADSMTEVGPVERYPQEVMRRLSLANDQLLSTIAAFIGHAHTHTAESHASSYARLIDMTREAVDGVRNLLLVVEAVNNNATLQAQRPRETAILWETRESLYEATTVLVTAARVITSAPSAAAAAASGPATDTEDKSRLLQAATGVLRTGGECVGAVRLCLDKLDPSVTIALSEPSRPSSGRTAGSAPRRSSRRAPDAPTSNHSEAGDDAADGRGDDDGDRQGTSTGIRRGTHTLSFLGRKATSLTCLKEKYERDGYVDRFDSVTEDYLDEEERESEADVADAMSAATKPVPSGDGGSAAATASSRRSRRTDSQRELRLDAATGGVAGDAGQRPAASEPRRMLGIDDVTSDSTSEPMSREHSRTSGSTLQSGRSDYTADTSARPSLDFSNASEGGLASGSIQGSFSRDRDLTRQLGPISTRRASEAPARSATLVSPTRSVAGGAAGKQVQVQVQGQGQLRARAGTVSGMPNSALALEARLAKPGYEGVEVMYNSEGQVTGATLNALVGKMTPHGSTVDATVSGAFFLCFRLFTSPGELLEALVTRFDLQPSDDVKANEADLANWRDRVLVPVRLRVLNFLKSWLESHWHPPTDQAILERLIAFTQQAGTGALTKPAQRLEELARKRLATKASKANVLVGNQRGPGSLQRIISSEGLKSGSAALAMTDTSQMYAPSAFARGGPAPPASIVSKALLSNLRSDNLQKVNIMDFDPLELARQLTIVDSKLYCAIQPEELLGSKFTKETLAAAGGAGGDDTNVKSMSSMSTRITGWVSECILGEADARKRTQLVKFFIKLGDRCEALNNFHTLMAIQCALNSSTIARLKKTWDGLPQKYRTMMDHQRRSIEHTRNYAGYRARLRSTEPPAVPFLGLFLTDLTFCYEGNAPTRPCPAAPDKKLLNFDKYVKISRIINEMQRFQAPFNLVEVPEIQSYLRTALNDVTSGSGGLGADDLYRRSLLLEPRGGGTASTSGPNGANPTPASIAMRNNGGDGKTGLDIFNWRTEKA</sequence>
<name>A0A5C3F3B9_9BASI</name>
<evidence type="ECO:0000259" key="7">
    <source>
        <dbReference type="PROSITE" id="PS50009"/>
    </source>
</evidence>
<evidence type="ECO:0000313" key="10">
    <source>
        <dbReference type="Proteomes" id="UP000323386"/>
    </source>
</evidence>
<gene>
    <name evidence="9" type="ORF">PSFLO_03904</name>
</gene>
<dbReference type="InterPro" id="IPR036028">
    <property type="entry name" value="SH3-like_dom_sf"/>
</dbReference>
<dbReference type="SUPFAM" id="SSF48366">
    <property type="entry name" value="Ras GEF"/>
    <property type="match status" value="1"/>
</dbReference>
<feature type="region of interest" description="Disordered" evidence="5">
    <location>
        <begin position="659"/>
        <end position="720"/>
    </location>
</feature>
<dbReference type="CDD" id="cd11883">
    <property type="entry name" value="SH3_Sdc25"/>
    <property type="match status" value="1"/>
</dbReference>
<dbReference type="PROSITE" id="PS50212">
    <property type="entry name" value="RASGEF_NTER"/>
    <property type="match status" value="1"/>
</dbReference>
<dbReference type="CDD" id="cd06224">
    <property type="entry name" value="REM"/>
    <property type="match status" value="1"/>
</dbReference>
<dbReference type="PROSITE" id="PS00720">
    <property type="entry name" value="RASGEF"/>
    <property type="match status" value="1"/>
</dbReference>
<dbReference type="SMART" id="SM00326">
    <property type="entry name" value="SH3"/>
    <property type="match status" value="1"/>
</dbReference>
<dbReference type="InterPro" id="IPR001895">
    <property type="entry name" value="RASGEF_cat_dom"/>
</dbReference>
<evidence type="ECO:0000259" key="8">
    <source>
        <dbReference type="PROSITE" id="PS50212"/>
    </source>
</evidence>
<dbReference type="GO" id="GO:0007265">
    <property type="term" value="P:Ras protein signal transduction"/>
    <property type="evidence" value="ECO:0007669"/>
    <property type="project" value="TreeGrafter"/>
</dbReference>
<feature type="domain" description="Ras-GEF" evidence="7">
    <location>
        <begin position="1199"/>
        <end position="1449"/>
    </location>
</feature>
<keyword evidence="1 4" id="KW-0728">SH3 domain</keyword>
<dbReference type="SMART" id="SM00229">
    <property type="entry name" value="RasGEFN"/>
    <property type="match status" value="1"/>
</dbReference>
<feature type="compositionally biased region" description="Basic and acidic residues" evidence="5">
    <location>
        <begin position="377"/>
        <end position="388"/>
    </location>
</feature>
<dbReference type="OrthoDB" id="28357at2759"/>
<dbReference type="Pfam" id="PF07653">
    <property type="entry name" value="SH3_2"/>
    <property type="match status" value="1"/>
</dbReference>
<dbReference type="InterPro" id="IPR023578">
    <property type="entry name" value="Ras_GEF_dom_sf"/>
</dbReference>
<dbReference type="PRINTS" id="PR00452">
    <property type="entry name" value="SH3DOMAIN"/>
</dbReference>
<dbReference type="GO" id="GO:0005085">
    <property type="term" value="F:guanyl-nucleotide exchange factor activity"/>
    <property type="evidence" value="ECO:0007669"/>
    <property type="project" value="UniProtKB-KW"/>
</dbReference>
<dbReference type="PANTHER" id="PTHR23113">
    <property type="entry name" value="GUANINE NUCLEOTIDE EXCHANGE FACTOR"/>
    <property type="match status" value="1"/>
</dbReference>
<dbReference type="InterPro" id="IPR036964">
    <property type="entry name" value="RASGEF_cat_dom_sf"/>
</dbReference>
<dbReference type="Gene3D" id="1.20.870.10">
    <property type="entry name" value="Son of sevenless (SoS) protein Chain: S domain 1"/>
    <property type="match status" value="1"/>
</dbReference>
<dbReference type="SUPFAM" id="SSF50044">
    <property type="entry name" value="SH3-domain"/>
    <property type="match status" value="1"/>
</dbReference>
<reference evidence="9 10" key="1">
    <citation type="submission" date="2018-03" db="EMBL/GenBank/DDBJ databases">
        <authorList>
            <person name="Guldener U."/>
        </authorList>
    </citation>
    <scope>NUCLEOTIDE SEQUENCE [LARGE SCALE GENOMIC DNA]</scope>
    <source>
        <strain evidence="9 10">DAOM196992</strain>
    </source>
</reference>
<protein>
    <submittedName>
        <fullName evidence="9">Related to guanyl nucleotide exchange factor Sql2</fullName>
    </submittedName>
</protein>
<dbReference type="Gene3D" id="1.10.840.10">
    <property type="entry name" value="Ras guanine-nucleotide exchange factors catalytic domain"/>
    <property type="match status" value="1"/>
</dbReference>
<dbReference type="Pfam" id="PF25006">
    <property type="entry name" value="DUF7783"/>
    <property type="match status" value="1"/>
</dbReference>
<feature type="region of interest" description="Disordered" evidence="5">
    <location>
        <begin position="369"/>
        <end position="413"/>
    </location>
</feature>
<dbReference type="Proteomes" id="UP000323386">
    <property type="component" value="Unassembled WGS sequence"/>
</dbReference>
<dbReference type="InterPro" id="IPR000651">
    <property type="entry name" value="Ras-like_Gua-exchang_fac_N"/>
</dbReference>
<dbReference type="InterPro" id="IPR001452">
    <property type="entry name" value="SH3_domain"/>
</dbReference>